<evidence type="ECO:0000313" key="2">
    <source>
        <dbReference type="EMBL" id="GLR25061.1"/>
    </source>
</evidence>
<dbReference type="Gene3D" id="3.10.620.30">
    <property type="match status" value="1"/>
</dbReference>
<keyword evidence="3" id="KW-1185">Reference proteome</keyword>
<evidence type="ECO:0000259" key="1">
    <source>
        <dbReference type="SMART" id="SM00460"/>
    </source>
</evidence>
<dbReference type="Pfam" id="PF01841">
    <property type="entry name" value="Transglut_core"/>
    <property type="match status" value="1"/>
</dbReference>
<dbReference type="SUPFAM" id="SSF54001">
    <property type="entry name" value="Cysteine proteinases"/>
    <property type="match status" value="1"/>
</dbReference>
<dbReference type="RefSeq" id="WP_284279359.1">
    <property type="nucleotide sequence ID" value="NZ_BSOJ01000002.1"/>
</dbReference>
<gene>
    <name evidence="2" type="ORF">GCM10007875_01480</name>
</gene>
<reference evidence="3" key="1">
    <citation type="journal article" date="2019" name="Int. J. Syst. Evol. Microbiol.">
        <title>The Global Catalogue of Microorganisms (GCM) 10K type strain sequencing project: providing services to taxonomists for standard genome sequencing and annotation.</title>
        <authorList>
            <consortium name="The Broad Institute Genomics Platform"/>
            <consortium name="The Broad Institute Genome Sequencing Center for Infectious Disease"/>
            <person name="Wu L."/>
            <person name="Ma J."/>
        </authorList>
    </citation>
    <scope>NUCLEOTIDE SEQUENCE [LARGE SCALE GENOMIC DNA]</scope>
    <source>
        <strain evidence="3">NBRC 105857</strain>
    </source>
</reference>
<sequence>MKLHIEHHTEYTYSWPVIYSIQHIRLTPFKLPNQKVLKWEISTPAKASHTLDHFGNKVTHFTVNQSHQRLEVTSRGVVELTPLVGGYLHDQADPVNPLVFSGATPLTVYTPDMAQFSSFVADSHIPFEARMLALANAVADRVQYKTGSTTVAHTAADAFENGEGVCQDHAHLMLACLRAHGFCARYVSGYRFSEHAPEHASHAWVDVYNPDKQAWLSVDATHRCLADEFHCRLAVARDFTGASPVRGVRSGGGEERMKVGVQISGI</sequence>
<comment type="caution">
    <text evidence="2">The sequence shown here is derived from an EMBL/GenBank/DDBJ whole genome shotgun (WGS) entry which is preliminary data.</text>
</comment>
<feature type="domain" description="Transglutaminase-like" evidence="1">
    <location>
        <begin position="158"/>
        <end position="222"/>
    </location>
</feature>
<dbReference type="InterPro" id="IPR038765">
    <property type="entry name" value="Papain-like_cys_pep_sf"/>
</dbReference>
<dbReference type="Pfam" id="PF08379">
    <property type="entry name" value="Bact_transglu_N"/>
    <property type="match status" value="1"/>
</dbReference>
<dbReference type="PANTHER" id="PTHR33490:SF6">
    <property type="entry name" value="SLL1049 PROTEIN"/>
    <property type="match status" value="1"/>
</dbReference>
<organism evidence="2 3">
    <name type="scientific">Limnobacter litoralis</name>
    <dbReference type="NCBI Taxonomy" id="481366"/>
    <lineage>
        <taxon>Bacteria</taxon>
        <taxon>Pseudomonadati</taxon>
        <taxon>Pseudomonadota</taxon>
        <taxon>Betaproteobacteria</taxon>
        <taxon>Burkholderiales</taxon>
        <taxon>Burkholderiaceae</taxon>
        <taxon>Limnobacter</taxon>
    </lineage>
</organism>
<accession>A0ABQ5YPB9</accession>
<name>A0ABQ5YPB9_9BURK</name>
<dbReference type="PANTHER" id="PTHR33490">
    <property type="entry name" value="BLR5614 PROTEIN-RELATED"/>
    <property type="match status" value="1"/>
</dbReference>
<dbReference type="SMART" id="SM00460">
    <property type="entry name" value="TGc"/>
    <property type="match status" value="1"/>
</dbReference>
<dbReference type="Proteomes" id="UP001156664">
    <property type="component" value="Unassembled WGS sequence"/>
</dbReference>
<proteinExistence type="predicted"/>
<protein>
    <submittedName>
        <fullName evidence="2">Transglutaminase</fullName>
    </submittedName>
</protein>
<evidence type="ECO:0000313" key="3">
    <source>
        <dbReference type="Proteomes" id="UP001156664"/>
    </source>
</evidence>
<dbReference type="InterPro" id="IPR002931">
    <property type="entry name" value="Transglutaminase-like"/>
</dbReference>
<dbReference type="EMBL" id="BSOJ01000002">
    <property type="protein sequence ID" value="GLR25061.1"/>
    <property type="molecule type" value="Genomic_DNA"/>
</dbReference>
<dbReference type="InterPro" id="IPR013589">
    <property type="entry name" value="Bac_transglu_N"/>
</dbReference>